<keyword evidence="3" id="KW-1185">Reference proteome</keyword>
<comment type="caution">
    <text evidence="2">The sequence shown here is derived from an EMBL/GenBank/DDBJ whole genome shotgun (WGS) entry which is preliminary data.</text>
</comment>
<sequence>MSMGAAPDPAEVPDTPAGTGGLWPEGAPDDAPGEEGREEDGYPEEDAVADDQGLRWAALLAAFINDVQPPPGTPPAD</sequence>
<evidence type="ECO:0000256" key="1">
    <source>
        <dbReference type="SAM" id="MobiDB-lite"/>
    </source>
</evidence>
<feature type="region of interest" description="Disordered" evidence="1">
    <location>
        <begin position="1"/>
        <end position="51"/>
    </location>
</feature>
<gene>
    <name evidence="2" type="ORF">ACFY8O_18875</name>
</gene>
<protein>
    <submittedName>
        <fullName evidence="2">Uncharacterized protein</fullName>
    </submittedName>
</protein>
<reference evidence="2 3" key="1">
    <citation type="submission" date="2024-10" db="EMBL/GenBank/DDBJ databases">
        <title>The Natural Products Discovery Center: Release of the First 8490 Sequenced Strains for Exploring Actinobacteria Biosynthetic Diversity.</title>
        <authorList>
            <person name="Kalkreuter E."/>
            <person name="Kautsar S.A."/>
            <person name="Yang D."/>
            <person name="Bader C.D."/>
            <person name="Teijaro C.N."/>
            <person name="Fluegel L."/>
            <person name="Davis C.M."/>
            <person name="Simpson J.R."/>
            <person name="Lauterbach L."/>
            <person name="Steele A.D."/>
            <person name="Gui C."/>
            <person name="Meng S."/>
            <person name="Li G."/>
            <person name="Viehrig K."/>
            <person name="Ye F."/>
            <person name="Su P."/>
            <person name="Kiefer A.F."/>
            <person name="Nichols A."/>
            <person name="Cepeda A.J."/>
            <person name="Yan W."/>
            <person name="Fan B."/>
            <person name="Jiang Y."/>
            <person name="Adhikari A."/>
            <person name="Zheng C.-J."/>
            <person name="Schuster L."/>
            <person name="Cowan T.M."/>
            <person name="Smanski M.J."/>
            <person name="Chevrette M.G."/>
            <person name="De Carvalho L.P.S."/>
            <person name="Shen B."/>
        </authorList>
    </citation>
    <scope>NUCLEOTIDE SEQUENCE [LARGE SCALE GENOMIC DNA]</scope>
    <source>
        <strain evidence="2 3">NPDC012540</strain>
    </source>
</reference>
<feature type="compositionally biased region" description="Acidic residues" evidence="1">
    <location>
        <begin position="27"/>
        <end position="49"/>
    </location>
</feature>
<dbReference type="RefSeq" id="WP_387903796.1">
    <property type="nucleotide sequence ID" value="NZ_JBIBEG010000005.1"/>
</dbReference>
<proteinExistence type="predicted"/>
<organism evidence="2 3">
    <name type="scientific">Streptomyces argenteolus</name>
    <dbReference type="NCBI Taxonomy" id="67274"/>
    <lineage>
        <taxon>Bacteria</taxon>
        <taxon>Bacillati</taxon>
        <taxon>Actinomycetota</taxon>
        <taxon>Actinomycetes</taxon>
        <taxon>Kitasatosporales</taxon>
        <taxon>Streptomycetaceae</taxon>
        <taxon>Streptomyces</taxon>
    </lineage>
</organism>
<name>A0ABW6X7D1_9ACTN</name>
<accession>A0ABW6X7D1</accession>
<evidence type="ECO:0000313" key="3">
    <source>
        <dbReference type="Proteomes" id="UP001602322"/>
    </source>
</evidence>
<evidence type="ECO:0000313" key="2">
    <source>
        <dbReference type="EMBL" id="MFF5897980.1"/>
    </source>
</evidence>
<dbReference type="Proteomes" id="UP001602322">
    <property type="component" value="Unassembled WGS sequence"/>
</dbReference>
<dbReference type="EMBL" id="JBIBEG010000005">
    <property type="protein sequence ID" value="MFF5897980.1"/>
    <property type="molecule type" value="Genomic_DNA"/>
</dbReference>